<feature type="signal peptide" evidence="2">
    <location>
        <begin position="1"/>
        <end position="19"/>
    </location>
</feature>
<accession>A0A1G4UHX8</accession>
<evidence type="ECO:0000259" key="3">
    <source>
        <dbReference type="Pfam" id="PF20434"/>
    </source>
</evidence>
<dbReference type="InterPro" id="IPR029058">
    <property type="entry name" value="AB_hydrolase_fold"/>
</dbReference>
<keyword evidence="1" id="KW-0378">Hydrolase</keyword>
<name>A0A1G4UHX8_9HYPH</name>
<keyword evidence="2" id="KW-0732">Signal</keyword>
<feature type="chain" id="PRO_5011551155" evidence="2">
    <location>
        <begin position="20"/>
        <end position="293"/>
    </location>
</feature>
<feature type="domain" description="BD-FAE-like" evidence="3">
    <location>
        <begin position="52"/>
        <end position="239"/>
    </location>
</feature>
<dbReference type="RefSeq" id="WP_091443185.1">
    <property type="nucleotide sequence ID" value="NZ_FMTP01000008.1"/>
</dbReference>
<evidence type="ECO:0000256" key="1">
    <source>
        <dbReference type="ARBA" id="ARBA00022801"/>
    </source>
</evidence>
<dbReference type="InterPro" id="IPR049492">
    <property type="entry name" value="BD-FAE-like_dom"/>
</dbReference>
<dbReference type="STRING" id="177413.SAMN05660859_3929"/>
<evidence type="ECO:0000313" key="4">
    <source>
        <dbReference type="EMBL" id="SCW93268.1"/>
    </source>
</evidence>
<proteinExistence type="predicted"/>
<dbReference type="GO" id="GO:0016787">
    <property type="term" value="F:hydrolase activity"/>
    <property type="evidence" value="ECO:0007669"/>
    <property type="project" value="UniProtKB-KW"/>
</dbReference>
<evidence type="ECO:0000313" key="5">
    <source>
        <dbReference type="Proteomes" id="UP000198889"/>
    </source>
</evidence>
<dbReference type="PANTHER" id="PTHR48081:SF9">
    <property type="entry name" value="CARBOXYLESTERASE"/>
    <property type="match status" value="1"/>
</dbReference>
<reference evidence="5" key="1">
    <citation type="submission" date="2016-10" db="EMBL/GenBank/DDBJ databases">
        <authorList>
            <person name="Varghese N."/>
            <person name="Submissions S."/>
        </authorList>
    </citation>
    <scope>NUCLEOTIDE SEQUENCE [LARGE SCALE GENOMIC DNA]</scope>
    <source>
        <strain evidence="5">CGMCC 1.1761</strain>
    </source>
</reference>
<dbReference type="Gene3D" id="3.40.50.1820">
    <property type="entry name" value="alpha/beta hydrolase"/>
    <property type="match status" value="1"/>
</dbReference>
<gene>
    <name evidence="4" type="ORF">SAMN05660859_3929</name>
</gene>
<dbReference type="AlphaFoldDB" id="A0A1G4UHX8"/>
<dbReference type="InterPro" id="IPR050300">
    <property type="entry name" value="GDXG_lipolytic_enzyme"/>
</dbReference>
<sequence length="293" mass="31329">MRAALLLAFALLMMAPARAAEGPVALLNALARLEPVRVTEDLAYADGARHRLDVYAPVSGVTKGLPVVVFFYGGSWDSGERSMYRFVGSALASRGMVVVIADYRLYPQVRFPAFVEDGARAVRWARDNASAYGGAPSRLVLMGHSAGAQIAAMLAFDRQWLGKVRLDPRRDVAGLVGLAGPYDFLPLKSATLKDIFGPPAGRGRSQPINFVTGEAPPAFLATGARDTTVDPGNSTRLAARIRAEGGEANLKVYKRADHRLIIGAFSPPLRLIAPVLDDVTGFVGRVTAPETSR</sequence>
<dbReference type="SUPFAM" id="SSF53474">
    <property type="entry name" value="alpha/beta-Hydrolases"/>
    <property type="match status" value="1"/>
</dbReference>
<evidence type="ECO:0000256" key="2">
    <source>
        <dbReference type="SAM" id="SignalP"/>
    </source>
</evidence>
<protein>
    <submittedName>
        <fullName evidence="4">Acetyl esterase/lipase</fullName>
    </submittedName>
</protein>
<dbReference type="Pfam" id="PF20434">
    <property type="entry name" value="BD-FAE"/>
    <property type="match status" value="1"/>
</dbReference>
<organism evidence="4 5">
    <name type="scientific">Ancylobacter rudongensis</name>
    <dbReference type="NCBI Taxonomy" id="177413"/>
    <lineage>
        <taxon>Bacteria</taxon>
        <taxon>Pseudomonadati</taxon>
        <taxon>Pseudomonadota</taxon>
        <taxon>Alphaproteobacteria</taxon>
        <taxon>Hyphomicrobiales</taxon>
        <taxon>Xanthobacteraceae</taxon>
        <taxon>Ancylobacter</taxon>
    </lineage>
</organism>
<dbReference type="EMBL" id="FMTP01000008">
    <property type="protein sequence ID" value="SCW93268.1"/>
    <property type="molecule type" value="Genomic_DNA"/>
</dbReference>
<keyword evidence="5" id="KW-1185">Reference proteome</keyword>
<dbReference type="Proteomes" id="UP000198889">
    <property type="component" value="Unassembled WGS sequence"/>
</dbReference>
<dbReference type="PANTHER" id="PTHR48081">
    <property type="entry name" value="AB HYDROLASE SUPERFAMILY PROTEIN C4A8.06C"/>
    <property type="match status" value="1"/>
</dbReference>